<dbReference type="AlphaFoldDB" id="A0A4R8WS40"/>
<dbReference type="NCBIfam" id="NF033547">
    <property type="entry name" value="transpos_IS1595"/>
    <property type="match status" value="1"/>
</dbReference>
<proteinExistence type="predicted"/>
<feature type="domain" description="ISXO2-like transposase" evidence="1">
    <location>
        <begin position="131"/>
        <end position="278"/>
    </location>
</feature>
<dbReference type="PANTHER" id="PTHR47163">
    <property type="entry name" value="DDE_TNP_IS1595 DOMAIN-CONTAINING PROTEIN"/>
    <property type="match status" value="1"/>
</dbReference>
<dbReference type="PANTHER" id="PTHR47163:SF2">
    <property type="entry name" value="SI:DKEY-17M8.2"/>
    <property type="match status" value="1"/>
</dbReference>
<keyword evidence="3" id="KW-1185">Reference proteome</keyword>
<comment type="caution">
    <text evidence="2">The sequence shown here is derived from an EMBL/GenBank/DDBJ whole genome shotgun (WGS) entry which is preliminary data.</text>
</comment>
<protein>
    <submittedName>
        <fullName evidence="2">IS1595 family transposase</fullName>
    </submittedName>
</protein>
<evidence type="ECO:0000313" key="3">
    <source>
        <dbReference type="Proteomes" id="UP000298412"/>
    </source>
</evidence>
<gene>
    <name evidence="2" type="ORF">E3O19_13040</name>
</gene>
<accession>A0A4R8WS40</accession>
<dbReference type="EMBL" id="SOFP01000061">
    <property type="protein sequence ID" value="TFC12449.1"/>
    <property type="molecule type" value="Genomic_DNA"/>
</dbReference>
<dbReference type="InterPro" id="IPR024442">
    <property type="entry name" value="Transposase_Zn_ribbon"/>
</dbReference>
<reference evidence="2 3" key="1">
    <citation type="submission" date="2019-03" db="EMBL/GenBank/DDBJ databases">
        <title>Genomics of glacier-inhabiting Cryobacterium strains.</title>
        <authorList>
            <person name="Liu Q."/>
            <person name="Xin Y.-H."/>
        </authorList>
    </citation>
    <scope>NUCLEOTIDE SEQUENCE [LARGE SCALE GENOMIC DNA]</scope>
    <source>
        <strain evidence="2 3">MDT1-3</strain>
    </source>
</reference>
<evidence type="ECO:0000313" key="2">
    <source>
        <dbReference type="EMBL" id="TFC12449.1"/>
    </source>
</evidence>
<dbReference type="InterPro" id="IPR053164">
    <property type="entry name" value="IS1016-like_transposase"/>
</dbReference>
<dbReference type="SMART" id="SM01126">
    <property type="entry name" value="DDE_Tnp_IS1595"/>
    <property type="match status" value="1"/>
</dbReference>
<dbReference type="InterPro" id="IPR024445">
    <property type="entry name" value="Tnp_ISXO2-like"/>
</dbReference>
<dbReference type="Proteomes" id="UP000298412">
    <property type="component" value="Unassembled WGS sequence"/>
</dbReference>
<evidence type="ECO:0000259" key="1">
    <source>
        <dbReference type="SMART" id="SM01126"/>
    </source>
</evidence>
<organism evidence="2 3">
    <name type="scientific">Cryobacterium algoritolerans</name>
    <dbReference type="NCBI Taxonomy" id="1259184"/>
    <lineage>
        <taxon>Bacteria</taxon>
        <taxon>Bacillati</taxon>
        <taxon>Actinomycetota</taxon>
        <taxon>Actinomycetes</taxon>
        <taxon>Micrococcales</taxon>
        <taxon>Microbacteriaceae</taxon>
        <taxon>Cryobacterium</taxon>
    </lineage>
</organism>
<dbReference type="Pfam" id="PF12760">
    <property type="entry name" value="Zn_ribbon_IS1595"/>
    <property type="match status" value="1"/>
</dbReference>
<sequence length="316" mass="35384">MSKPDFPRSILAFQEWFVDEQACLDYLYESRWPEGFTCPRCGGRDAYPIATRRLWQCVQCRYQVSVTAGTVMHKTRLSLRLWFWAAYLVATGTPGMSARQLQRQLALTRYDTAWTMLHKLRRAMVAPDRGLLSGEVEVDEFEIGGVEKGRSGGRSAIAKASTGIIAVEVRGTGSGRIRIELIDDATAATLSGFIERTVEAGAIVHTDGWQGYAKLTSKGYVHRRRSQAKAKRDGDTDPVLPRAHRAISNFKSWLRGTHRGVSAEHLQVYLDEFIFRYNRRRTPMAAFQTLLGLSSHHPPSTRAEIVAEGPAAAKRS</sequence>
<name>A0A4R8WS40_9MICO</name>
<dbReference type="RefSeq" id="WP_134568263.1">
    <property type="nucleotide sequence ID" value="NZ_SOFP01000061.1"/>
</dbReference>
<dbReference type="Pfam" id="PF12762">
    <property type="entry name" value="DDE_Tnp_IS1595"/>
    <property type="match status" value="1"/>
</dbReference>
<dbReference type="OrthoDB" id="5365332at2"/>